<dbReference type="InterPro" id="IPR002591">
    <property type="entry name" value="Phosphodiest/P_Trfase"/>
</dbReference>
<dbReference type="Proteomes" id="UP000252558">
    <property type="component" value="Unassembled WGS sequence"/>
</dbReference>
<dbReference type="GO" id="GO:0016787">
    <property type="term" value="F:hydrolase activity"/>
    <property type="evidence" value="ECO:0007669"/>
    <property type="project" value="UniProtKB-ARBA"/>
</dbReference>
<reference evidence="1 2" key="1">
    <citation type="submission" date="2018-07" db="EMBL/GenBank/DDBJ databases">
        <title>Corallincola holothuriorum sp. nov., a new facultative anaerobe isolated from sea cucumber Apostichopus japonicus.</title>
        <authorList>
            <person name="Xia H."/>
        </authorList>
    </citation>
    <scope>NUCLEOTIDE SEQUENCE [LARGE SCALE GENOMIC DNA]</scope>
    <source>
        <strain evidence="1 2">C4</strain>
    </source>
</reference>
<dbReference type="Gene3D" id="3.40.720.10">
    <property type="entry name" value="Alkaline Phosphatase, subunit A"/>
    <property type="match status" value="1"/>
</dbReference>
<evidence type="ECO:0000313" key="2">
    <source>
        <dbReference type="Proteomes" id="UP000252558"/>
    </source>
</evidence>
<dbReference type="CDD" id="cd16018">
    <property type="entry name" value="Enpp"/>
    <property type="match status" value="1"/>
</dbReference>
<dbReference type="PANTHER" id="PTHR10151:SF120">
    <property type="entry name" value="BIS(5'-ADENOSYL)-TRIPHOSPHATASE"/>
    <property type="match status" value="1"/>
</dbReference>
<accession>A0A368NEX4</accession>
<dbReference type="InterPro" id="IPR017850">
    <property type="entry name" value="Alkaline_phosphatase_core_sf"/>
</dbReference>
<evidence type="ECO:0000313" key="1">
    <source>
        <dbReference type="EMBL" id="RCU49197.1"/>
    </source>
</evidence>
<protein>
    <submittedName>
        <fullName evidence="1">Alkaline phosphatase family protein</fullName>
    </submittedName>
</protein>
<dbReference type="AlphaFoldDB" id="A0A368NEX4"/>
<proteinExistence type="predicted"/>
<dbReference type="EMBL" id="QPID01000007">
    <property type="protein sequence ID" value="RCU49197.1"/>
    <property type="molecule type" value="Genomic_DNA"/>
</dbReference>
<comment type="caution">
    <text evidence="1">The sequence shown here is derived from an EMBL/GenBank/DDBJ whole genome shotgun (WGS) entry which is preliminary data.</text>
</comment>
<dbReference type="SUPFAM" id="SSF53649">
    <property type="entry name" value="Alkaline phosphatase-like"/>
    <property type="match status" value="1"/>
</dbReference>
<name>A0A368NEX4_9GAMM</name>
<dbReference type="OrthoDB" id="9771966at2"/>
<organism evidence="1 2">
    <name type="scientific">Corallincola holothuriorum</name>
    <dbReference type="NCBI Taxonomy" id="2282215"/>
    <lineage>
        <taxon>Bacteria</taxon>
        <taxon>Pseudomonadati</taxon>
        <taxon>Pseudomonadota</taxon>
        <taxon>Gammaproteobacteria</taxon>
        <taxon>Alteromonadales</taxon>
        <taxon>Psychromonadaceae</taxon>
        <taxon>Corallincola</taxon>
    </lineage>
</organism>
<sequence>MPQQKSLTIINIVGLTQSLLGKHTPQLNKLIADGFCCPLGEVFPAVTTTAQASMLTGRQPNQHGIVGNGWYMRDLAEVAFWKQCNQLVQGDKVWDTLKANNSAAKISQLFWWYNMYAKVDYSITPRPHYPADGRKIPDLYSSPAGLHESLEQQLGKFPFFNFWGPKSDIRSSAWIAKAAKLEFDMHRPTLQTVYLPHLDYNMQKLGPEHPEIWRDIEAIDQVAGDLIDHIKAGGGEVMVVSEYGIEQVSKPVHLNRILRQQGYLKIRPSMGWELLDAGASDAFAVADHQIAHIYVSQPKDVANIQKLLMATPGVAQVLNREQQQALHIDHERSGELIAIAEPDAWFTYYYWLDDTLAPDFARTVDIHRKPGYDPVELFVDPKLRLPIAKIAWRVLQKKLGFRMLMDVIPLDASLVKGSHGRLASTPESGALLIAPKQMAADSYGMTDIRQLIQQYLY</sequence>
<dbReference type="RefSeq" id="WP_114338757.1">
    <property type="nucleotide sequence ID" value="NZ_QPID01000007.1"/>
</dbReference>
<dbReference type="Pfam" id="PF01663">
    <property type="entry name" value="Phosphodiest"/>
    <property type="match status" value="1"/>
</dbReference>
<keyword evidence="2" id="KW-1185">Reference proteome</keyword>
<dbReference type="PANTHER" id="PTHR10151">
    <property type="entry name" value="ECTONUCLEOTIDE PYROPHOSPHATASE/PHOSPHODIESTERASE"/>
    <property type="match status" value="1"/>
</dbReference>
<gene>
    <name evidence="1" type="ORF">DU002_12660</name>
</gene>